<dbReference type="STRING" id="688270.Celal_2362"/>
<keyword evidence="2" id="KW-1185">Reference proteome</keyword>
<dbReference type="InterPro" id="IPR021272">
    <property type="entry name" value="DUF2851"/>
</dbReference>
<organism evidence="1 2">
    <name type="scientific">Cellulophaga algicola (strain DSM 14237 / IC166 / ACAM 630)</name>
    <dbReference type="NCBI Taxonomy" id="688270"/>
    <lineage>
        <taxon>Bacteria</taxon>
        <taxon>Pseudomonadati</taxon>
        <taxon>Bacteroidota</taxon>
        <taxon>Flavobacteriia</taxon>
        <taxon>Flavobacteriales</taxon>
        <taxon>Flavobacteriaceae</taxon>
        <taxon>Cellulophaga</taxon>
    </lineage>
</organism>
<dbReference type="KEGG" id="cao:Celal_2362"/>
<name>E6X7H1_CELAD</name>
<dbReference type="HOGENOM" id="CLU_044582_0_0_10"/>
<dbReference type="RefSeq" id="WP_013551127.1">
    <property type="nucleotide sequence ID" value="NC_014934.1"/>
</dbReference>
<dbReference type="Proteomes" id="UP000008634">
    <property type="component" value="Chromosome"/>
</dbReference>
<dbReference type="OrthoDB" id="1005072at2"/>
<reference evidence="1 2" key="1">
    <citation type="journal article" date="2010" name="Stand. Genomic Sci.">
        <title>Complete genome sequence of Cellulophaga algicola type strain (IC166).</title>
        <authorList>
            <person name="Abt B."/>
            <person name="Lu M."/>
            <person name="Misra M."/>
            <person name="Han C."/>
            <person name="Nolan M."/>
            <person name="Lucas S."/>
            <person name="Hammon N."/>
            <person name="Deshpande S."/>
            <person name="Cheng J.F."/>
            <person name="Tapia R."/>
            <person name="Goodwin L."/>
            <person name="Pitluck S."/>
            <person name="Liolios K."/>
            <person name="Pagani I."/>
            <person name="Ivanova N."/>
            <person name="Mavromatis K."/>
            <person name="Ovchinikova G."/>
            <person name="Pati A."/>
            <person name="Chen A."/>
            <person name="Palaniappan K."/>
            <person name="Land M."/>
            <person name="Hauser L."/>
            <person name="Chang Y.J."/>
            <person name="Jeffries C.D."/>
            <person name="Detter J.C."/>
            <person name="Brambilla E."/>
            <person name="Rohde M."/>
            <person name="Tindall B.J."/>
            <person name="Goker M."/>
            <person name="Woyke T."/>
            <person name="Bristow J."/>
            <person name="Eisen J.A."/>
            <person name="Markowitz V."/>
            <person name="Hugenholtz P."/>
            <person name="Kyrpides N.C."/>
            <person name="Klenk H.P."/>
            <person name="Lapidus A."/>
        </authorList>
    </citation>
    <scope>NUCLEOTIDE SEQUENCE [LARGE SCALE GENOMIC DNA]</scope>
    <source>
        <strain evidence="2">DSM 14237 / IC166 / ACAM 630</strain>
    </source>
</reference>
<evidence type="ECO:0000313" key="1">
    <source>
        <dbReference type="EMBL" id="ADV49653.1"/>
    </source>
</evidence>
<sequence>MREDFLHFIWKHKKIPIANLISTTNEAIEIVKVGTHNYFAGPDFFNSQIRIGNQLWAGNVEIHIKASDWYAHNHELDANYANVILHVVWEEDTAIYRKDNIPIPTLELKTYLPEELVLSYEKLFSKSGKSFINCEKQIEDVAAFTLRNWLDRLYFERLEDKSKLILKLLEDSKNNWEEVLFVMLLKNFGLKINGDAFLSLAQHVNIAVIRKIGGNTMQLESLLFGLSGLLDESNDDIFFKELKKEYQYVKLKFQCTGDGVLKPAFFKLRPPNFPTIRLSQFSNLYSGQHNLFSKLIEATTLEEMYSIFSVDASVYWDTHYTFGKESKKSKKKLTKKFIDLLIINTVLPLKFCYAHHHGKPIDEVLIAIISDIKKEENTIIHKFDALKVSVSNAMESQSILQLYNEYCTKNKCLQCAIGNRLLKGND</sequence>
<dbReference type="AlphaFoldDB" id="E6X7H1"/>
<accession>E6X7H1</accession>
<proteinExistence type="predicted"/>
<evidence type="ECO:0008006" key="3">
    <source>
        <dbReference type="Google" id="ProtNLM"/>
    </source>
</evidence>
<gene>
    <name evidence="1" type="ordered locus">Celal_2362</name>
</gene>
<dbReference type="eggNOG" id="ENOG502Z7XW">
    <property type="taxonomic scope" value="Bacteria"/>
</dbReference>
<dbReference type="Pfam" id="PF11013">
    <property type="entry name" value="DUF2851"/>
    <property type="match status" value="1"/>
</dbReference>
<evidence type="ECO:0000313" key="2">
    <source>
        <dbReference type="Proteomes" id="UP000008634"/>
    </source>
</evidence>
<protein>
    <recommendedName>
        <fullName evidence="3">DUF2851 domain-containing protein</fullName>
    </recommendedName>
</protein>
<dbReference type="EMBL" id="CP002453">
    <property type="protein sequence ID" value="ADV49653.1"/>
    <property type="molecule type" value="Genomic_DNA"/>
</dbReference>